<dbReference type="STRING" id="1246995.AFR_09660"/>
<dbReference type="Pfam" id="PF21597">
    <property type="entry name" value="TetR_C_43"/>
    <property type="match status" value="1"/>
</dbReference>
<dbReference type="InterPro" id="IPR049445">
    <property type="entry name" value="TetR_SbtR-like_C"/>
</dbReference>
<dbReference type="HOGENOM" id="CLU_069356_17_0_11"/>
<dbReference type="KEGG" id="afs:AFR_09660"/>
<dbReference type="InterPro" id="IPR050109">
    <property type="entry name" value="HTH-type_TetR-like_transc_reg"/>
</dbReference>
<keyword evidence="3" id="KW-0804">Transcription</keyword>
<dbReference type="Gene3D" id="1.10.357.10">
    <property type="entry name" value="Tetracycline Repressor, domain 2"/>
    <property type="match status" value="1"/>
</dbReference>
<evidence type="ECO:0000256" key="2">
    <source>
        <dbReference type="ARBA" id="ARBA00023125"/>
    </source>
</evidence>
<dbReference type="Proteomes" id="UP000017746">
    <property type="component" value="Chromosome"/>
</dbReference>
<dbReference type="AlphaFoldDB" id="U5VX41"/>
<protein>
    <submittedName>
        <fullName evidence="6">TetR family transcriptional regulator</fullName>
    </submittedName>
</protein>
<proteinExistence type="predicted"/>
<dbReference type="PRINTS" id="PR00455">
    <property type="entry name" value="HTHTETR"/>
</dbReference>
<organism evidence="6 7">
    <name type="scientific">Actinoplanes friuliensis DSM 7358</name>
    <dbReference type="NCBI Taxonomy" id="1246995"/>
    <lineage>
        <taxon>Bacteria</taxon>
        <taxon>Bacillati</taxon>
        <taxon>Actinomycetota</taxon>
        <taxon>Actinomycetes</taxon>
        <taxon>Micromonosporales</taxon>
        <taxon>Micromonosporaceae</taxon>
        <taxon>Actinoplanes</taxon>
    </lineage>
</organism>
<dbReference type="InterPro" id="IPR009057">
    <property type="entry name" value="Homeodomain-like_sf"/>
</dbReference>
<evidence type="ECO:0000256" key="3">
    <source>
        <dbReference type="ARBA" id="ARBA00023163"/>
    </source>
</evidence>
<evidence type="ECO:0000313" key="7">
    <source>
        <dbReference type="Proteomes" id="UP000017746"/>
    </source>
</evidence>
<keyword evidence="1" id="KW-0805">Transcription regulation</keyword>
<feature type="DNA-binding region" description="H-T-H motif" evidence="4">
    <location>
        <begin position="32"/>
        <end position="51"/>
    </location>
</feature>
<gene>
    <name evidence="6" type="ORF">AFR_09660</name>
</gene>
<keyword evidence="2 4" id="KW-0238">DNA-binding</keyword>
<dbReference type="GO" id="GO:0000976">
    <property type="term" value="F:transcription cis-regulatory region binding"/>
    <property type="evidence" value="ECO:0007669"/>
    <property type="project" value="TreeGrafter"/>
</dbReference>
<reference evidence="6 7" key="1">
    <citation type="journal article" date="2014" name="J. Biotechnol.">
        <title>Complete genome sequence of the actinobacterium Actinoplanes friuliensis HAG 010964, producer of the lipopeptide antibiotic friulimycin.</title>
        <authorList>
            <person name="Ruckert C."/>
            <person name="Szczepanowski R."/>
            <person name="Albersmeier A."/>
            <person name="Goesmann A."/>
            <person name="Fischer N."/>
            <person name="Steinkamper A."/>
            <person name="Puhler A."/>
            <person name="Biener R."/>
            <person name="Schwartz D."/>
            <person name="Kalinowski J."/>
        </authorList>
    </citation>
    <scope>NUCLEOTIDE SEQUENCE [LARGE SCALE GENOMIC DNA]</scope>
    <source>
        <strain evidence="6 7">DSM 7358</strain>
    </source>
</reference>
<dbReference type="EMBL" id="CP006272">
    <property type="protein sequence ID" value="AGZ40221.1"/>
    <property type="molecule type" value="Genomic_DNA"/>
</dbReference>
<sequence>MTRKPRTDADHNRRHIVTVARTAFGTDGLDLPTREIARRAGLGTATIYRHFPSRPDLVHAVLTDQVAACAADMQAALSDPDPWRGLQTTVRRFSYRQAHERGLNTILLGAHPAGSAFAAQRRAHADALNYLFTRARAMGAVRLDATLEDVRTGLLAIASLPPAAADQKGHRLANLILAGLATASGGSPT</sequence>
<name>U5VX41_9ACTN</name>
<keyword evidence="7" id="KW-1185">Reference proteome</keyword>
<dbReference type="GO" id="GO:0003700">
    <property type="term" value="F:DNA-binding transcription factor activity"/>
    <property type="evidence" value="ECO:0007669"/>
    <property type="project" value="TreeGrafter"/>
</dbReference>
<dbReference type="PANTHER" id="PTHR30055">
    <property type="entry name" value="HTH-TYPE TRANSCRIPTIONAL REGULATOR RUTR"/>
    <property type="match status" value="1"/>
</dbReference>
<dbReference type="PANTHER" id="PTHR30055:SF234">
    <property type="entry name" value="HTH-TYPE TRANSCRIPTIONAL REGULATOR BETI"/>
    <property type="match status" value="1"/>
</dbReference>
<accession>U5VX41</accession>
<evidence type="ECO:0000259" key="5">
    <source>
        <dbReference type="PROSITE" id="PS50977"/>
    </source>
</evidence>
<dbReference type="Pfam" id="PF00440">
    <property type="entry name" value="TetR_N"/>
    <property type="match status" value="1"/>
</dbReference>
<evidence type="ECO:0000256" key="1">
    <source>
        <dbReference type="ARBA" id="ARBA00023015"/>
    </source>
</evidence>
<dbReference type="PROSITE" id="PS50977">
    <property type="entry name" value="HTH_TETR_2"/>
    <property type="match status" value="1"/>
</dbReference>
<evidence type="ECO:0000256" key="4">
    <source>
        <dbReference type="PROSITE-ProRule" id="PRU00335"/>
    </source>
</evidence>
<dbReference type="PATRIC" id="fig|1246995.3.peg.1969"/>
<feature type="domain" description="HTH tetR-type" evidence="5">
    <location>
        <begin position="10"/>
        <end position="69"/>
    </location>
</feature>
<dbReference type="eggNOG" id="COG1309">
    <property type="taxonomic scope" value="Bacteria"/>
</dbReference>
<dbReference type="InterPro" id="IPR001647">
    <property type="entry name" value="HTH_TetR"/>
</dbReference>
<evidence type="ECO:0000313" key="6">
    <source>
        <dbReference type="EMBL" id="AGZ40221.1"/>
    </source>
</evidence>
<dbReference type="SUPFAM" id="SSF48498">
    <property type="entry name" value="Tetracyclin repressor-like, C-terminal domain"/>
    <property type="match status" value="1"/>
</dbReference>
<dbReference type="SUPFAM" id="SSF46689">
    <property type="entry name" value="Homeodomain-like"/>
    <property type="match status" value="1"/>
</dbReference>
<dbReference type="InterPro" id="IPR036271">
    <property type="entry name" value="Tet_transcr_reg_TetR-rel_C_sf"/>
</dbReference>